<comment type="caution">
    <text evidence="2">The sequence shown here is derived from an EMBL/GenBank/DDBJ whole genome shotgun (WGS) entry which is preliminary data.</text>
</comment>
<keyword evidence="3" id="KW-1185">Reference proteome</keyword>
<dbReference type="Proteomes" id="UP000287224">
    <property type="component" value="Unassembled WGS sequence"/>
</dbReference>
<proteinExistence type="predicted"/>
<accession>A0A401ZDT7</accession>
<sequence>MAGHGAAARKGRTYGHPPPGARGRCAASARKGTYSNKFTEGVVIAPKKEENLS</sequence>
<gene>
    <name evidence="2" type="ORF">KDAU_23510</name>
</gene>
<organism evidence="2 3">
    <name type="scientific">Dictyobacter aurantiacus</name>
    <dbReference type="NCBI Taxonomy" id="1936993"/>
    <lineage>
        <taxon>Bacteria</taxon>
        <taxon>Bacillati</taxon>
        <taxon>Chloroflexota</taxon>
        <taxon>Ktedonobacteria</taxon>
        <taxon>Ktedonobacterales</taxon>
        <taxon>Dictyobacteraceae</taxon>
        <taxon>Dictyobacter</taxon>
    </lineage>
</organism>
<feature type="region of interest" description="Disordered" evidence="1">
    <location>
        <begin position="1"/>
        <end position="31"/>
    </location>
</feature>
<reference evidence="3" key="1">
    <citation type="submission" date="2018-12" db="EMBL/GenBank/DDBJ databases">
        <title>Tengunoibacter tsumagoiensis gen. nov., sp. nov., Dictyobacter kobayashii sp. nov., D. alpinus sp. nov., and D. joshuensis sp. nov. and description of Dictyobacteraceae fam. nov. within the order Ktedonobacterales isolated from Tengu-no-mugimeshi.</title>
        <authorList>
            <person name="Wang C.M."/>
            <person name="Zheng Y."/>
            <person name="Sakai Y."/>
            <person name="Toyoda A."/>
            <person name="Minakuchi Y."/>
            <person name="Abe K."/>
            <person name="Yokota A."/>
            <person name="Yabe S."/>
        </authorList>
    </citation>
    <scope>NUCLEOTIDE SEQUENCE [LARGE SCALE GENOMIC DNA]</scope>
    <source>
        <strain evidence="3">S-27</strain>
    </source>
</reference>
<protein>
    <submittedName>
        <fullName evidence="2">Uncharacterized protein</fullName>
    </submittedName>
</protein>
<evidence type="ECO:0000256" key="1">
    <source>
        <dbReference type="SAM" id="MobiDB-lite"/>
    </source>
</evidence>
<evidence type="ECO:0000313" key="3">
    <source>
        <dbReference type="Proteomes" id="UP000287224"/>
    </source>
</evidence>
<dbReference type="EMBL" id="BIFQ01000001">
    <property type="protein sequence ID" value="GCE05022.1"/>
    <property type="molecule type" value="Genomic_DNA"/>
</dbReference>
<dbReference type="AlphaFoldDB" id="A0A401ZDT7"/>
<name>A0A401ZDT7_9CHLR</name>
<evidence type="ECO:0000313" key="2">
    <source>
        <dbReference type="EMBL" id="GCE05022.1"/>
    </source>
</evidence>